<accession>A0A4Y2IRE3</accession>
<comment type="caution">
    <text evidence="1">The sequence shown here is derived from an EMBL/GenBank/DDBJ whole genome shotgun (WGS) entry which is preliminary data.</text>
</comment>
<proteinExistence type="predicted"/>
<name>A0A4Y2IRE3_ARAVE</name>
<reference evidence="1 2" key="1">
    <citation type="journal article" date="2019" name="Sci. Rep.">
        <title>Orb-weaving spider Araneus ventricosus genome elucidates the spidroin gene catalogue.</title>
        <authorList>
            <person name="Kono N."/>
            <person name="Nakamura H."/>
            <person name="Ohtoshi R."/>
            <person name="Moran D.A.P."/>
            <person name="Shinohara A."/>
            <person name="Yoshida Y."/>
            <person name="Fujiwara M."/>
            <person name="Mori M."/>
            <person name="Tomita M."/>
            <person name="Arakawa K."/>
        </authorList>
    </citation>
    <scope>NUCLEOTIDE SEQUENCE [LARGE SCALE GENOMIC DNA]</scope>
</reference>
<dbReference type="Proteomes" id="UP000499080">
    <property type="component" value="Unassembled WGS sequence"/>
</dbReference>
<evidence type="ECO:0000313" key="2">
    <source>
        <dbReference type="Proteomes" id="UP000499080"/>
    </source>
</evidence>
<protein>
    <submittedName>
        <fullName evidence="1">Uncharacterized protein</fullName>
    </submittedName>
</protein>
<dbReference type="EMBL" id="BGPR01002881">
    <property type="protein sequence ID" value="GBM80413.1"/>
    <property type="molecule type" value="Genomic_DNA"/>
</dbReference>
<evidence type="ECO:0000313" key="1">
    <source>
        <dbReference type="EMBL" id="GBM80413.1"/>
    </source>
</evidence>
<sequence length="85" mass="9631">MVRFTYTPMTERSSHGRVAIRTPTSVSDSCRDDYHSGDPRCLRRTGRTRLVTIIATPPVISSRNEVFKNNVNPSRPGVRYTGHQL</sequence>
<organism evidence="1 2">
    <name type="scientific">Araneus ventricosus</name>
    <name type="common">Orbweaver spider</name>
    <name type="synonym">Epeira ventricosa</name>
    <dbReference type="NCBI Taxonomy" id="182803"/>
    <lineage>
        <taxon>Eukaryota</taxon>
        <taxon>Metazoa</taxon>
        <taxon>Ecdysozoa</taxon>
        <taxon>Arthropoda</taxon>
        <taxon>Chelicerata</taxon>
        <taxon>Arachnida</taxon>
        <taxon>Araneae</taxon>
        <taxon>Araneomorphae</taxon>
        <taxon>Entelegynae</taxon>
        <taxon>Araneoidea</taxon>
        <taxon>Araneidae</taxon>
        <taxon>Araneus</taxon>
    </lineage>
</organism>
<dbReference type="AlphaFoldDB" id="A0A4Y2IRE3"/>
<gene>
    <name evidence="1" type="ORF">AVEN_166265_1</name>
</gene>
<keyword evidence="2" id="KW-1185">Reference proteome</keyword>